<evidence type="ECO:0008006" key="3">
    <source>
        <dbReference type="Google" id="ProtNLM"/>
    </source>
</evidence>
<reference evidence="1" key="3">
    <citation type="submission" date="2025-09" db="UniProtKB">
        <authorList>
            <consortium name="Ensembl"/>
        </authorList>
    </citation>
    <scope>IDENTIFICATION</scope>
</reference>
<evidence type="ECO:0000313" key="1">
    <source>
        <dbReference type="Ensembl" id="ENSLACP00000015465.1"/>
    </source>
</evidence>
<dbReference type="HOGENOM" id="CLU_062834_2_1_1"/>
<reference evidence="2" key="1">
    <citation type="submission" date="2011-08" db="EMBL/GenBank/DDBJ databases">
        <title>The draft genome of Latimeria chalumnae.</title>
        <authorList>
            <person name="Di Palma F."/>
            <person name="Alfoldi J."/>
            <person name="Johnson J."/>
            <person name="Berlin A."/>
            <person name="Gnerre S."/>
            <person name="Jaffe D."/>
            <person name="MacCallum I."/>
            <person name="Young S."/>
            <person name="Walker B.J."/>
            <person name="Lander E."/>
            <person name="Lindblad-Toh K."/>
        </authorList>
    </citation>
    <scope>NUCLEOTIDE SEQUENCE [LARGE SCALE GENOMIC DNA]</scope>
    <source>
        <strain evidence="2">Wild caught</strain>
    </source>
</reference>
<dbReference type="Ensembl" id="ENSLACT00000015571.1">
    <property type="protein sequence ID" value="ENSLACP00000015465.1"/>
    <property type="gene ID" value="ENSLACG00000013616.1"/>
</dbReference>
<reference evidence="1" key="2">
    <citation type="submission" date="2025-08" db="UniProtKB">
        <authorList>
            <consortium name="Ensembl"/>
        </authorList>
    </citation>
    <scope>IDENTIFICATION</scope>
</reference>
<sequence>TSSVTLGELKDLMSALNNCVTTAEQQVSNMEDAQQDIRCEMIDLIKQVSDLQAKLDDQENHARWNNVHFIGFSKGVENGKPVKFLQEVLPTLLELPRGTMLDVERAHRSLTPKPVDGQRPHPFIVKFLRYPVREQILTAVRSMGSLEWNGNKIMVFPDLSRELMECRRKFMLVKKILREKGLKYDLFYPVTLKLTCNGETRSFME</sequence>
<dbReference type="InterPro" id="IPR004244">
    <property type="entry name" value="Transposase_22"/>
</dbReference>
<evidence type="ECO:0000313" key="2">
    <source>
        <dbReference type="Proteomes" id="UP000008672"/>
    </source>
</evidence>
<accession>H3B0P4</accession>
<proteinExistence type="predicted"/>
<name>H3B0P4_LATCH</name>
<organism evidence="1 2">
    <name type="scientific">Latimeria chalumnae</name>
    <name type="common">Coelacanth</name>
    <dbReference type="NCBI Taxonomy" id="7897"/>
    <lineage>
        <taxon>Eukaryota</taxon>
        <taxon>Metazoa</taxon>
        <taxon>Chordata</taxon>
        <taxon>Craniata</taxon>
        <taxon>Vertebrata</taxon>
        <taxon>Euteleostomi</taxon>
        <taxon>Coelacanthiformes</taxon>
        <taxon>Coelacanthidae</taxon>
        <taxon>Latimeria</taxon>
    </lineage>
</organism>
<protein>
    <recommendedName>
        <fullName evidence="3">L1 transposable element RRM domain-containing protein</fullName>
    </recommendedName>
</protein>
<dbReference type="Gene3D" id="3.30.70.1820">
    <property type="entry name" value="L1 transposable element, RRM domain"/>
    <property type="match status" value="1"/>
</dbReference>
<dbReference type="EMBL" id="AFYH01106471">
    <property type="status" value="NOT_ANNOTATED_CDS"/>
    <property type="molecule type" value="Genomic_DNA"/>
</dbReference>
<dbReference type="InParanoid" id="H3B0P4"/>
<dbReference type="Gene3D" id="3.30.250.20">
    <property type="entry name" value="L1 transposable element, C-terminal domain"/>
    <property type="match status" value="1"/>
</dbReference>
<keyword evidence="2" id="KW-1185">Reference proteome</keyword>
<dbReference type="InterPro" id="IPR042566">
    <property type="entry name" value="L1_C"/>
</dbReference>
<dbReference type="PANTHER" id="PTHR11505">
    <property type="entry name" value="L1 TRANSPOSABLE ELEMENT-RELATED"/>
    <property type="match status" value="1"/>
</dbReference>
<dbReference type="Proteomes" id="UP000008672">
    <property type="component" value="Unassembled WGS sequence"/>
</dbReference>
<dbReference type="AlphaFoldDB" id="H3B0P4"/>
<dbReference type="GeneTree" id="ENSGT00940000165382"/>